<dbReference type="Proteomes" id="UP001566331">
    <property type="component" value="Unassembled WGS sequence"/>
</dbReference>
<evidence type="ECO:0000256" key="1">
    <source>
        <dbReference type="ARBA" id="ARBA00023015"/>
    </source>
</evidence>
<dbReference type="Gene3D" id="2.60.120.10">
    <property type="entry name" value="Jelly Rolls"/>
    <property type="match status" value="1"/>
</dbReference>
<dbReference type="InterPro" id="IPR014710">
    <property type="entry name" value="RmlC-like_jellyroll"/>
</dbReference>
<keyword evidence="3" id="KW-0804">Transcription</keyword>
<keyword evidence="1" id="KW-0805">Transcription regulation</keyword>
<proteinExistence type="predicted"/>
<dbReference type="InterPro" id="IPR050204">
    <property type="entry name" value="AraC_XylS_family_regulators"/>
</dbReference>
<organism evidence="5 6">
    <name type="scientific">Luteimonas salinilitoris</name>
    <dbReference type="NCBI Taxonomy" id="3237697"/>
    <lineage>
        <taxon>Bacteria</taxon>
        <taxon>Pseudomonadati</taxon>
        <taxon>Pseudomonadota</taxon>
        <taxon>Gammaproteobacteria</taxon>
        <taxon>Lysobacterales</taxon>
        <taxon>Lysobacteraceae</taxon>
        <taxon>Luteimonas</taxon>
    </lineage>
</organism>
<dbReference type="PROSITE" id="PS00041">
    <property type="entry name" value="HTH_ARAC_FAMILY_1"/>
    <property type="match status" value="1"/>
</dbReference>
<protein>
    <submittedName>
        <fullName evidence="5">Helix-turn-helix domain-containing protein</fullName>
    </submittedName>
</protein>
<dbReference type="InterPro" id="IPR011051">
    <property type="entry name" value="RmlC_Cupin_sf"/>
</dbReference>
<sequence>MNERKVGCECHRSPDLAAGEFYGDVVSRHASPQFVLSEIRHAHGRELPTHAHQAAYFSLLVEGRYAETYDGRRHEYDPLTVWWHRPGVVHHDEVGQDGGRFFNVELTQEGADTLAEAGPSRRDFHEQGTRVVWFTCRLLHELRHWQPCSTLVVENLVLEMTGCALRYPEQPVSPQPAWLGLVVQKLHDEPDRRHFTSALAREAGVHPVHLASVFRRIHRQTIGEYLRVLRVRQAANLLRRADMPLAQAAVMLGFADQAHFTRIFGDVVGMTPSAFRRLLRPRHTGCRIPNA</sequence>
<dbReference type="InterPro" id="IPR009057">
    <property type="entry name" value="Homeodomain-like_sf"/>
</dbReference>
<evidence type="ECO:0000313" key="6">
    <source>
        <dbReference type="Proteomes" id="UP001566331"/>
    </source>
</evidence>
<dbReference type="InterPro" id="IPR018062">
    <property type="entry name" value="HTH_AraC-typ_CS"/>
</dbReference>
<dbReference type="RefSeq" id="WP_370563304.1">
    <property type="nucleotide sequence ID" value="NZ_JBFWIB010000003.1"/>
</dbReference>
<dbReference type="EMBL" id="JBFWIC010000001">
    <property type="protein sequence ID" value="MEZ0473190.1"/>
    <property type="molecule type" value="Genomic_DNA"/>
</dbReference>
<dbReference type="Gene3D" id="1.10.10.60">
    <property type="entry name" value="Homeodomain-like"/>
    <property type="match status" value="2"/>
</dbReference>
<dbReference type="SMART" id="SM00342">
    <property type="entry name" value="HTH_ARAC"/>
    <property type="match status" value="1"/>
</dbReference>
<dbReference type="SUPFAM" id="SSF51182">
    <property type="entry name" value="RmlC-like cupins"/>
    <property type="match status" value="1"/>
</dbReference>
<dbReference type="Pfam" id="PF12833">
    <property type="entry name" value="HTH_18"/>
    <property type="match status" value="1"/>
</dbReference>
<dbReference type="InterPro" id="IPR018060">
    <property type="entry name" value="HTH_AraC"/>
</dbReference>
<name>A0ABV4HKB7_9GAMM</name>
<keyword evidence="2" id="KW-0238">DNA-binding</keyword>
<comment type="caution">
    <text evidence="5">The sequence shown here is derived from an EMBL/GenBank/DDBJ whole genome shotgun (WGS) entry which is preliminary data.</text>
</comment>
<feature type="domain" description="HTH araC/xylS-type" evidence="4">
    <location>
        <begin position="180"/>
        <end position="278"/>
    </location>
</feature>
<dbReference type="PROSITE" id="PS01124">
    <property type="entry name" value="HTH_ARAC_FAMILY_2"/>
    <property type="match status" value="1"/>
</dbReference>
<reference evidence="5 6" key="1">
    <citation type="submission" date="2024-07" db="EMBL/GenBank/DDBJ databases">
        <title>Luteimonas salilacus sp. nov., isolated from the shore soil of Salt Lake in Tibet of China.</title>
        <authorList>
            <person name="Zhang X."/>
            <person name="Li A."/>
        </authorList>
    </citation>
    <scope>NUCLEOTIDE SEQUENCE [LARGE SCALE GENOMIC DNA]</scope>
    <source>
        <strain evidence="5 6">B3-2-R+30</strain>
    </source>
</reference>
<evidence type="ECO:0000313" key="5">
    <source>
        <dbReference type="EMBL" id="MEZ0473190.1"/>
    </source>
</evidence>
<dbReference type="PANTHER" id="PTHR46796">
    <property type="entry name" value="HTH-TYPE TRANSCRIPTIONAL ACTIVATOR RHAS-RELATED"/>
    <property type="match status" value="1"/>
</dbReference>
<dbReference type="SUPFAM" id="SSF46689">
    <property type="entry name" value="Homeodomain-like"/>
    <property type="match status" value="1"/>
</dbReference>
<accession>A0ABV4HKB7</accession>
<evidence type="ECO:0000259" key="4">
    <source>
        <dbReference type="PROSITE" id="PS01124"/>
    </source>
</evidence>
<keyword evidence="6" id="KW-1185">Reference proteome</keyword>
<evidence type="ECO:0000256" key="2">
    <source>
        <dbReference type="ARBA" id="ARBA00023125"/>
    </source>
</evidence>
<gene>
    <name evidence="5" type="ORF">AB6713_00945</name>
</gene>
<evidence type="ECO:0000256" key="3">
    <source>
        <dbReference type="ARBA" id="ARBA00023163"/>
    </source>
</evidence>